<protein>
    <submittedName>
        <fullName evidence="3">Zinc finger BED domain-containing protein 1-like</fullName>
    </submittedName>
</protein>
<evidence type="ECO:0000313" key="2">
    <source>
        <dbReference type="Proteomes" id="UP000695022"/>
    </source>
</evidence>
<dbReference type="GeneID" id="106811047"/>
<gene>
    <name evidence="3" type="primary">LOC106811047</name>
</gene>
<feature type="region of interest" description="Disordered" evidence="1">
    <location>
        <begin position="273"/>
        <end position="316"/>
    </location>
</feature>
<evidence type="ECO:0000313" key="3">
    <source>
        <dbReference type="RefSeq" id="XP_014670053.1"/>
    </source>
</evidence>
<accession>A0ABM1ECY2</accession>
<name>A0ABM1ECY2_PRICU</name>
<reference evidence="3" key="1">
    <citation type="submission" date="2025-08" db="UniProtKB">
        <authorList>
            <consortium name="RefSeq"/>
        </authorList>
    </citation>
    <scope>IDENTIFICATION</scope>
</reference>
<dbReference type="Proteomes" id="UP000695022">
    <property type="component" value="Unplaced"/>
</dbReference>
<sequence>MAEHHTGANIANVLLEAVEEWKLPSSPPLVTDNASNMVVAAREMESAIHVGCFAHTLNLACGSALKIPTVSKLLARMRRIVAFFHRSTIATALLKEKQQLLNLPQHKLIINVQTRWNSAVDMTCRFLEQQPAIFAALTSKDLRGKEKDLSTLSEEDITNAEELLSTLTPLKTATVALCEEKVPTLSIVLPLQNQLLSHVMVAREDDSGFTRNIKAAVSTDLSKRYHGVKMKLLIATLPDPRFKSVPFLSDAERVEAFQSLILHAAEWFDAQSGQVTDQAQPTENQNVAASEPTLPADHESNLEPDYKKIKMDAQAD</sequence>
<organism evidence="2 3">
    <name type="scientific">Priapulus caudatus</name>
    <name type="common">Priapulid worm</name>
    <dbReference type="NCBI Taxonomy" id="37621"/>
    <lineage>
        <taxon>Eukaryota</taxon>
        <taxon>Metazoa</taxon>
        <taxon>Ecdysozoa</taxon>
        <taxon>Scalidophora</taxon>
        <taxon>Priapulida</taxon>
        <taxon>Priapulimorpha</taxon>
        <taxon>Priapulimorphida</taxon>
        <taxon>Priapulidae</taxon>
        <taxon>Priapulus</taxon>
    </lineage>
</organism>
<dbReference type="PANTHER" id="PTHR46481">
    <property type="entry name" value="ZINC FINGER BED DOMAIN-CONTAINING PROTEIN 4"/>
    <property type="match status" value="1"/>
</dbReference>
<feature type="compositionally biased region" description="Basic and acidic residues" evidence="1">
    <location>
        <begin position="296"/>
        <end position="316"/>
    </location>
</feature>
<dbReference type="PANTHER" id="PTHR46481:SF4">
    <property type="entry name" value="ZINC FINGER BED DOMAIN-CONTAINING PROTEIN 4"/>
    <property type="match status" value="1"/>
</dbReference>
<dbReference type="InterPro" id="IPR052035">
    <property type="entry name" value="ZnF_BED_domain_contain"/>
</dbReference>
<keyword evidence="2" id="KW-1185">Reference proteome</keyword>
<feature type="compositionally biased region" description="Polar residues" evidence="1">
    <location>
        <begin position="273"/>
        <end position="288"/>
    </location>
</feature>
<proteinExistence type="predicted"/>
<dbReference type="RefSeq" id="XP_014670053.1">
    <property type="nucleotide sequence ID" value="XM_014814567.1"/>
</dbReference>
<evidence type="ECO:0000256" key="1">
    <source>
        <dbReference type="SAM" id="MobiDB-lite"/>
    </source>
</evidence>
<dbReference type="SUPFAM" id="SSF53098">
    <property type="entry name" value="Ribonuclease H-like"/>
    <property type="match status" value="1"/>
</dbReference>
<dbReference type="InterPro" id="IPR012337">
    <property type="entry name" value="RNaseH-like_sf"/>
</dbReference>